<dbReference type="EMBL" id="CP147405">
    <property type="protein sequence ID" value="WXB94981.1"/>
    <property type="molecule type" value="Genomic_DNA"/>
</dbReference>
<proteinExistence type="predicted"/>
<name>A0ABZ2NCG6_9BACI</name>
<sequence length="52" mass="5897">MLQKEKLLKVYAGCSAEPTNEEERNGRLKAELSYTNFGKIAELLLKQEKAVI</sequence>
<evidence type="ECO:0000313" key="1">
    <source>
        <dbReference type="EMBL" id="WXB94981.1"/>
    </source>
</evidence>
<dbReference type="RefSeq" id="WP_338754873.1">
    <property type="nucleotide sequence ID" value="NZ_CP147405.1"/>
</dbReference>
<geneLocation type="plasmid" evidence="1 2">
    <name>unnamed1</name>
</geneLocation>
<accession>A0ABZ2NCG6</accession>
<keyword evidence="2" id="KW-1185">Reference proteome</keyword>
<keyword evidence="1" id="KW-0614">Plasmid</keyword>
<reference evidence="1 2" key="1">
    <citation type="submission" date="2024-02" db="EMBL/GenBank/DDBJ databases">
        <title>Seven novel Bacillus-like species.</title>
        <authorList>
            <person name="Liu G."/>
        </authorList>
    </citation>
    <scope>NUCLEOTIDE SEQUENCE [LARGE SCALE GENOMIC DNA]</scope>
    <source>
        <strain evidence="1 2">FJAT-52991</strain>
        <plasmid evidence="1 2">unnamed1</plasmid>
    </source>
</reference>
<dbReference type="Proteomes" id="UP001387364">
    <property type="component" value="Plasmid unnamed1"/>
</dbReference>
<organism evidence="1 2">
    <name type="scientific">Bacillus kandeliae</name>
    <dbReference type="NCBI Taxonomy" id="3129297"/>
    <lineage>
        <taxon>Bacteria</taxon>
        <taxon>Bacillati</taxon>
        <taxon>Bacillota</taxon>
        <taxon>Bacilli</taxon>
        <taxon>Bacillales</taxon>
        <taxon>Bacillaceae</taxon>
        <taxon>Bacillus</taxon>
    </lineage>
</organism>
<gene>
    <name evidence="1" type="ORF">WDJ61_18550</name>
</gene>
<protein>
    <submittedName>
        <fullName evidence="1">Uncharacterized protein</fullName>
    </submittedName>
</protein>
<evidence type="ECO:0000313" key="2">
    <source>
        <dbReference type="Proteomes" id="UP001387364"/>
    </source>
</evidence>